<dbReference type="GeneID" id="65918364"/>
<dbReference type="AlphaFoldDB" id="A0A0R1F1Y9"/>
<dbReference type="EMBL" id="AZCN01000095">
    <property type="protein sequence ID" value="KRK14227.1"/>
    <property type="molecule type" value="Genomic_DNA"/>
</dbReference>
<protein>
    <submittedName>
        <fullName evidence="1">Uncharacterized protein</fullName>
    </submittedName>
</protein>
<evidence type="ECO:0000313" key="2">
    <source>
        <dbReference type="Proteomes" id="UP000051181"/>
    </source>
</evidence>
<dbReference type="RefSeq" id="WP_010010391.1">
    <property type="nucleotide sequence ID" value="NZ_AZCN01000095.1"/>
</dbReference>
<evidence type="ECO:0000313" key="1">
    <source>
        <dbReference type="EMBL" id="KRK14227.1"/>
    </source>
</evidence>
<comment type="caution">
    <text evidence="1">The sequence shown here is derived from an EMBL/GenBank/DDBJ whole genome shotgun (WGS) entry which is preliminary data.</text>
</comment>
<accession>A0A0R1F1Y9</accession>
<dbReference type="Proteomes" id="UP000051181">
    <property type="component" value="Unassembled WGS sequence"/>
</dbReference>
<gene>
    <name evidence="1" type="ORF">FD22_GL002580</name>
</gene>
<organism evidence="1 2">
    <name type="scientific">Loigolactobacillus coryniformis subsp. coryniformis KCTC 3167 = DSM 20001</name>
    <dbReference type="NCBI Taxonomy" id="913848"/>
    <lineage>
        <taxon>Bacteria</taxon>
        <taxon>Bacillati</taxon>
        <taxon>Bacillota</taxon>
        <taxon>Bacilli</taxon>
        <taxon>Lactobacillales</taxon>
        <taxon>Lactobacillaceae</taxon>
        <taxon>Loigolactobacillus</taxon>
    </lineage>
</organism>
<name>A0A0R1F1Y9_9LACO</name>
<dbReference type="PATRIC" id="fig|913848.6.peg.2629"/>
<proteinExistence type="predicted"/>
<reference evidence="1 2" key="1">
    <citation type="journal article" date="2015" name="Genome Announc.">
        <title>Expanding the biotechnology potential of lactobacilli through comparative genomics of 213 strains and associated genera.</title>
        <authorList>
            <person name="Sun Z."/>
            <person name="Harris H.M."/>
            <person name="McCann A."/>
            <person name="Guo C."/>
            <person name="Argimon S."/>
            <person name="Zhang W."/>
            <person name="Yang X."/>
            <person name="Jeffery I.B."/>
            <person name="Cooney J.C."/>
            <person name="Kagawa T.F."/>
            <person name="Liu W."/>
            <person name="Song Y."/>
            <person name="Salvetti E."/>
            <person name="Wrobel A."/>
            <person name="Rasinkangas P."/>
            <person name="Parkhill J."/>
            <person name="Rea M.C."/>
            <person name="O'Sullivan O."/>
            <person name="Ritari J."/>
            <person name="Douillard F.P."/>
            <person name="Paul Ross R."/>
            <person name="Yang R."/>
            <person name="Briner A.E."/>
            <person name="Felis G.E."/>
            <person name="de Vos W.M."/>
            <person name="Barrangou R."/>
            <person name="Klaenhammer T.R."/>
            <person name="Caufield P.W."/>
            <person name="Cui Y."/>
            <person name="Zhang H."/>
            <person name="O'Toole P.W."/>
        </authorList>
    </citation>
    <scope>NUCLEOTIDE SEQUENCE [LARGE SCALE GENOMIC DNA]</scope>
    <source>
        <strain evidence="1 2">DSM 20001</strain>
    </source>
</reference>
<sequence>MTDLGLPVGHELAKHDFLDRPLSADASIYVLGEFLYRQADAGEFLQFLQFLCQNQRSAAGVLRLMGARAVE</sequence>